<sequence>MNNFIVKEGNMKKNVLLSAFMLTLLFLLSCDLDVLNSLLIEAREKFLDENKNNKGLHLKDENQKDQEDVIIGFEGHKAMQQVVPGVGGQPVVAMKPVNSEIPVLQWYPYNQEEKIEIKEEDLIPSTEDEKGAQAEIEKIKSVLENSNFDQLIEEARKLKDEYAQLESSFHDIFSKLQSKIGRYPFLKNKIKKQELIRIKKQELMQVYNQLNGERDDIDMLRIKVDSGFNERSSAKYFFEKSQETLKEAITERLKNKHRSSWARKGNIDAIARRAISEAESSLKQLESASSKIGEVMGRKKDIEELIENAKSVLGESFKR</sequence>
<dbReference type="NCBIfam" id="NF033721">
    <property type="entry name" value="P12_lipo"/>
    <property type="match status" value="1"/>
</dbReference>
<dbReference type="AlphaFoldDB" id="W6TG40"/>
<reference evidence="2 3" key="1">
    <citation type="submission" date="2013-12" db="EMBL/GenBank/DDBJ databases">
        <title>Comparative genomics of relapsing fever spirochetes.</title>
        <authorList>
            <person name="Schwan T.G."/>
            <person name="Raffel S.J."/>
            <person name="Porcella S.F."/>
        </authorList>
    </citation>
    <scope>NUCLEOTIDE SEQUENCE [LARGE SCALE GENOMIC DNA]</scope>
    <source>
        <strain evidence="2 3">CR2A</strain>
    </source>
</reference>
<proteinExistence type="predicted"/>
<dbReference type="InterPro" id="IPR058057">
    <property type="entry name" value="BBH37-like"/>
</dbReference>
<dbReference type="Pfam" id="PF25672">
    <property type="entry name" value="BBH37"/>
    <property type="match status" value="1"/>
</dbReference>
<dbReference type="InterPro" id="IPR057717">
    <property type="entry name" value="BBH37-like_helical"/>
</dbReference>
<dbReference type="PROSITE" id="PS51257">
    <property type="entry name" value="PROKAR_LIPOPROTEIN"/>
    <property type="match status" value="1"/>
</dbReference>
<evidence type="ECO:0000313" key="2">
    <source>
        <dbReference type="EMBL" id="ETZ17857.1"/>
    </source>
</evidence>
<feature type="domain" description="BBH37-like helical" evidence="1">
    <location>
        <begin position="121"/>
        <end position="316"/>
    </location>
</feature>
<evidence type="ECO:0000313" key="3">
    <source>
        <dbReference type="Proteomes" id="UP000019148"/>
    </source>
</evidence>
<accession>W6TG40</accession>
<gene>
    <name evidence="2" type="ORF">BDCR2A_01052</name>
</gene>
<comment type="caution">
    <text evidence="2">The sequence shown here is derived from an EMBL/GenBank/DDBJ whole genome shotgun (WGS) entry which is preliminary data.</text>
</comment>
<protein>
    <recommendedName>
        <fullName evidence="1">BBH37-like helical domain-containing protein</fullName>
    </recommendedName>
</protein>
<dbReference type="EMBL" id="AZIT01000002">
    <property type="protein sequence ID" value="ETZ17857.1"/>
    <property type="molecule type" value="Genomic_DNA"/>
</dbReference>
<organism evidence="2 3">
    <name type="scientific">Borrelia duttonii CR2A</name>
    <dbReference type="NCBI Taxonomy" id="1432657"/>
    <lineage>
        <taxon>Bacteria</taxon>
        <taxon>Pseudomonadati</taxon>
        <taxon>Spirochaetota</taxon>
        <taxon>Spirochaetia</taxon>
        <taxon>Spirochaetales</taxon>
        <taxon>Borreliaceae</taxon>
        <taxon>Borrelia</taxon>
    </lineage>
</organism>
<evidence type="ECO:0000259" key="1">
    <source>
        <dbReference type="Pfam" id="PF25672"/>
    </source>
</evidence>
<dbReference type="PATRIC" id="fig|1432657.3.peg.1037"/>
<dbReference type="Proteomes" id="UP000019148">
    <property type="component" value="Unassembled WGS sequence"/>
</dbReference>
<name>W6TG40_9SPIR</name>